<dbReference type="STRING" id="588932.DA69_07810"/>
<keyword evidence="8" id="KW-0472">Membrane</keyword>
<dbReference type="CDD" id="cd07205">
    <property type="entry name" value="Pat_PNPLA6_PNPLA7_NTE1_like"/>
    <property type="match status" value="1"/>
</dbReference>
<dbReference type="OrthoDB" id="5290098at2"/>
<dbReference type="RefSeq" id="WP_025978296.1">
    <property type="nucleotide sequence ID" value="NZ_CP015614.1"/>
</dbReference>
<keyword evidence="14" id="KW-1185">Reference proteome</keyword>
<evidence type="ECO:0000259" key="11">
    <source>
        <dbReference type="PROSITE" id="PS50042"/>
    </source>
</evidence>
<dbReference type="GO" id="GO:0016042">
    <property type="term" value="P:lipid catabolic process"/>
    <property type="evidence" value="ECO:0007669"/>
    <property type="project" value="UniProtKB-UniRule"/>
</dbReference>
<evidence type="ECO:0000256" key="1">
    <source>
        <dbReference type="ARBA" id="ARBA00004370"/>
    </source>
</evidence>
<dbReference type="PANTHER" id="PTHR14226:SF29">
    <property type="entry name" value="NEUROPATHY TARGET ESTERASE SWS"/>
    <property type="match status" value="1"/>
</dbReference>
<feature type="region of interest" description="Disordered" evidence="10">
    <location>
        <begin position="570"/>
        <end position="619"/>
    </location>
</feature>
<keyword evidence="5 9" id="KW-0442">Lipid degradation</keyword>
<name>A0A172Y600_9CAUL</name>
<dbReference type="Pfam" id="PF24179">
    <property type="entry name" value="NTE_Ploop"/>
    <property type="match status" value="1"/>
</dbReference>
<protein>
    <submittedName>
        <fullName evidence="13">Cyclic nucleotide-binding protein</fullName>
    </submittedName>
</protein>
<comment type="caution">
    <text evidence="9">Lacks conserved residue(s) required for the propagation of feature annotation.</text>
</comment>
<dbReference type="eggNOG" id="COG0664">
    <property type="taxonomic scope" value="Bacteria"/>
</dbReference>
<dbReference type="SUPFAM" id="SSF51206">
    <property type="entry name" value="cAMP-binding domain-like"/>
    <property type="match status" value="1"/>
</dbReference>
<organism evidence="13 14">
    <name type="scientific">Brevundimonas naejangsanensis</name>
    <dbReference type="NCBI Taxonomy" id="588932"/>
    <lineage>
        <taxon>Bacteria</taxon>
        <taxon>Pseudomonadati</taxon>
        <taxon>Pseudomonadota</taxon>
        <taxon>Alphaproteobacteria</taxon>
        <taxon>Caulobacterales</taxon>
        <taxon>Caulobacteraceae</taxon>
        <taxon>Brevundimonas</taxon>
    </lineage>
</organism>
<dbReference type="Pfam" id="PF00027">
    <property type="entry name" value="cNMP_binding"/>
    <property type="match status" value="1"/>
</dbReference>
<feature type="compositionally biased region" description="Basic residues" evidence="10">
    <location>
        <begin position="607"/>
        <end position="619"/>
    </location>
</feature>
<reference evidence="13 14" key="1">
    <citation type="journal article" date="2014" name="Genome Announc.">
        <title>Genome Sequence of a Promising Hydrogen-Producing Facultative Anaerobic Bacterium, Brevundimonas naejangsanensis Strain B1.</title>
        <authorList>
            <person name="Su H."/>
            <person name="Zhang T."/>
            <person name="Bao M."/>
            <person name="Jiang Y."/>
            <person name="Wang Y."/>
            <person name="Tan T."/>
        </authorList>
    </citation>
    <scope>NUCLEOTIDE SEQUENCE [LARGE SCALE GENOMIC DNA]</scope>
    <source>
        <strain evidence="13 14">B1</strain>
    </source>
</reference>
<dbReference type="eggNOG" id="COG1752">
    <property type="taxonomic scope" value="Bacteria"/>
</dbReference>
<dbReference type="InterPro" id="IPR000595">
    <property type="entry name" value="cNMP-bd_dom"/>
</dbReference>
<sequence length="619" mass="66974">MAPLRPDTLAAALTRAFEGAQDSRASWFALTRGERLFSAGDRADTLYLLRAGRLGVFRRDDGRVPQMIAVIKPGEPVGELAMLAGTSHMSDVVALRDSDVLALPREAFFDAARTDPLLMSELGQIMLTRARERGGGTEPNVFGFVSARDKPIRAFVERVARAVEARGVTCHVIDSSALSSAAEWFSRVEDAHDYVLYVAEANEPNWAALCARQVDRLFLVGAADRPPPPAPPVADEWDDAGQRTDLILLRDPRMPRPSNTRAWLDVLKPGRWFHAVEGLFDDTARIARLITGSSVGVVLSGGGARAYAHIGALKALRESGTPIDFIGGASMGAVIGAGPALGWSDEELEHHIRQAFVLSDPLADIAPPIIAMTHARKVKALMKEAFGDVQMEDMLLPFFAVSTNLTAGKLEVHREGTLRHALRASISIPGVMPPVVMNGQVLVDGAVLRNFPSDVMRRLNSGPLVGVDVSQSRGVDAKALENPPSWWRWILSGAWKHGPPIVSILMRAATLSSEAERIQARAETDLLILPPSDGVDIRDWKAYEPGVAAGYEAARAALDSLNGPVETLHRRRRADAPQETVEEMAEASFPQDVLETPGPTPGPGASGRRRGWLGLRKAR</sequence>
<evidence type="ECO:0000256" key="3">
    <source>
        <dbReference type="ARBA" id="ARBA00022692"/>
    </source>
</evidence>
<evidence type="ECO:0000259" key="12">
    <source>
        <dbReference type="PROSITE" id="PS51635"/>
    </source>
</evidence>
<feature type="short sequence motif" description="GXSXG" evidence="9">
    <location>
        <begin position="328"/>
        <end position="332"/>
    </location>
</feature>
<dbReference type="KEGG" id="bne:DA69_07810"/>
<dbReference type="PROSITE" id="PS50042">
    <property type="entry name" value="CNMP_BINDING_3"/>
    <property type="match status" value="1"/>
</dbReference>
<dbReference type="GO" id="GO:0004622">
    <property type="term" value="F:phosphatidylcholine lysophospholipase activity"/>
    <property type="evidence" value="ECO:0007669"/>
    <property type="project" value="UniProtKB-ARBA"/>
</dbReference>
<dbReference type="SUPFAM" id="SSF52151">
    <property type="entry name" value="FabD/lysophospholipase-like"/>
    <property type="match status" value="1"/>
</dbReference>
<evidence type="ECO:0000256" key="8">
    <source>
        <dbReference type="ARBA" id="ARBA00023136"/>
    </source>
</evidence>
<feature type="domain" description="PNPLA" evidence="12">
    <location>
        <begin position="297"/>
        <end position="457"/>
    </location>
</feature>
<evidence type="ECO:0000313" key="14">
    <source>
        <dbReference type="Proteomes" id="UP000077603"/>
    </source>
</evidence>
<keyword evidence="6" id="KW-1133">Transmembrane helix</keyword>
<dbReference type="PANTHER" id="PTHR14226">
    <property type="entry name" value="NEUROPATHY TARGET ESTERASE/SWISS CHEESE D.MELANOGASTER"/>
    <property type="match status" value="1"/>
</dbReference>
<dbReference type="CDD" id="cd00038">
    <property type="entry name" value="CAP_ED"/>
    <property type="match status" value="1"/>
</dbReference>
<dbReference type="PROSITE" id="PS51635">
    <property type="entry name" value="PNPLA"/>
    <property type="match status" value="1"/>
</dbReference>
<dbReference type="SMART" id="SM00100">
    <property type="entry name" value="cNMP"/>
    <property type="match status" value="1"/>
</dbReference>
<keyword evidence="3" id="KW-0812">Transmembrane</keyword>
<dbReference type="InterPro" id="IPR014710">
    <property type="entry name" value="RmlC-like_jellyroll"/>
</dbReference>
<dbReference type="Pfam" id="PF01734">
    <property type="entry name" value="Patatin"/>
    <property type="match status" value="1"/>
</dbReference>
<dbReference type="Gene3D" id="3.40.1090.10">
    <property type="entry name" value="Cytosolic phospholipase A2 catalytic domain"/>
    <property type="match status" value="1"/>
</dbReference>
<feature type="domain" description="Cyclic nucleotide-binding" evidence="11">
    <location>
        <begin position="28"/>
        <end position="108"/>
    </location>
</feature>
<dbReference type="InterPro" id="IPR016035">
    <property type="entry name" value="Acyl_Trfase/lysoPLipase"/>
</dbReference>
<comment type="subcellular location">
    <subcellularLocation>
        <location evidence="1">Membrane</location>
    </subcellularLocation>
</comment>
<dbReference type="EMBL" id="CP015614">
    <property type="protein sequence ID" value="ANF54654.1"/>
    <property type="molecule type" value="Genomic_DNA"/>
</dbReference>
<accession>A0A172Y600</accession>
<proteinExistence type="inferred from homology"/>
<dbReference type="Gene3D" id="2.60.120.10">
    <property type="entry name" value="Jelly Rolls"/>
    <property type="match status" value="1"/>
</dbReference>
<dbReference type="InterPro" id="IPR056556">
    <property type="entry name" value="NTE1_P-loop_dom"/>
</dbReference>
<feature type="active site" description="Nucleophile" evidence="9">
    <location>
        <position position="330"/>
    </location>
</feature>
<dbReference type="GO" id="GO:0016020">
    <property type="term" value="C:membrane"/>
    <property type="evidence" value="ECO:0007669"/>
    <property type="project" value="UniProtKB-SubCell"/>
</dbReference>
<evidence type="ECO:0000313" key="13">
    <source>
        <dbReference type="EMBL" id="ANF54654.1"/>
    </source>
</evidence>
<evidence type="ECO:0000256" key="5">
    <source>
        <dbReference type="ARBA" id="ARBA00022963"/>
    </source>
</evidence>
<dbReference type="InterPro" id="IPR018490">
    <property type="entry name" value="cNMP-bd_dom_sf"/>
</dbReference>
<comment type="similarity">
    <text evidence="2">Belongs to the NTE family.</text>
</comment>
<dbReference type="AlphaFoldDB" id="A0A172Y600"/>
<gene>
    <name evidence="13" type="ORF">DA69_07810</name>
</gene>
<evidence type="ECO:0000256" key="9">
    <source>
        <dbReference type="PROSITE-ProRule" id="PRU01161"/>
    </source>
</evidence>
<dbReference type="InterPro" id="IPR002641">
    <property type="entry name" value="PNPLA_dom"/>
</dbReference>
<keyword evidence="4 9" id="KW-0378">Hydrolase</keyword>
<keyword evidence="7 9" id="KW-0443">Lipid metabolism</keyword>
<dbReference type="InterPro" id="IPR050301">
    <property type="entry name" value="NTE"/>
</dbReference>
<feature type="active site" description="Proton acceptor" evidence="9">
    <location>
        <position position="444"/>
    </location>
</feature>
<evidence type="ECO:0000256" key="10">
    <source>
        <dbReference type="SAM" id="MobiDB-lite"/>
    </source>
</evidence>
<evidence type="ECO:0000256" key="7">
    <source>
        <dbReference type="ARBA" id="ARBA00023098"/>
    </source>
</evidence>
<dbReference type="Proteomes" id="UP000077603">
    <property type="component" value="Chromosome"/>
</dbReference>
<feature type="short sequence motif" description="DGA/G" evidence="9">
    <location>
        <begin position="444"/>
        <end position="446"/>
    </location>
</feature>
<evidence type="ECO:0000256" key="6">
    <source>
        <dbReference type="ARBA" id="ARBA00022989"/>
    </source>
</evidence>
<evidence type="ECO:0000256" key="4">
    <source>
        <dbReference type="ARBA" id="ARBA00022801"/>
    </source>
</evidence>
<evidence type="ECO:0000256" key="2">
    <source>
        <dbReference type="ARBA" id="ARBA00006636"/>
    </source>
</evidence>